<organism evidence="1 2">
    <name type="scientific">Goodea atripinnis</name>
    <dbReference type="NCBI Taxonomy" id="208336"/>
    <lineage>
        <taxon>Eukaryota</taxon>
        <taxon>Metazoa</taxon>
        <taxon>Chordata</taxon>
        <taxon>Craniata</taxon>
        <taxon>Vertebrata</taxon>
        <taxon>Euteleostomi</taxon>
        <taxon>Actinopterygii</taxon>
        <taxon>Neopterygii</taxon>
        <taxon>Teleostei</taxon>
        <taxon>Neoteleostei</taxon>
        <taxon>Acanthomorphata</taxon>
        <taxon>Ovalentaria</taxon>
        <taxon>Atherinomorphae</taxon>
        <taxon>Cyprinodontiformes</taxon>
        <taxon>Goodeidae</taxon>
        <taxon>Goodea</taxon>
    </lineage>
</organism>
<dbReference type="EMBL" id="JAHRIO010070019">
    <property type="protein sequence ID" value="MEQ2180485.1"/>
    <property type="molecule type" value="Genomic_DNA"/>
</dbReference>
<gene>
    <name evidence="1" type="ORF">GOODEAATRI_001674</name>
</gene>
<proteinExistence type="predicted"/>
<name>A0ABV0PAJ8_9TELE</name>
<evidence type="ECO:0000313" key="2">
    <source>
        <dbReference type="Proteomes" id="UP001476798"/>
    </source>
</evidence>
<sequence length="103" mass="11885">MTLPTLQADMDTDCLVTHRETGDKQNRQFAYHCDHTQASITGKVHHSEHTLMDQRIFTQFQRKEGNKKGKCWSKGASRKNGEERIRLCQLVRLQDAGRQEGCI</sequence>
<protein>
    <submittedName>
        <fullName evidence="1">Uncharacterized protein</fullName>
    </submittedName>
</protein>
<keyword evidence="2" id="KW-1185">Reference proteome</keyword>
<comment type="caution">
    <text evidence="1">The sequence shown here is derived from an EMBL/GenBank/DDBJ whole genome shotgun (WGS) entry which is preliminary data.</text>
</comment>
<accession>A0ABV0PAJ8</accession>
<dbReference type="Proteomes" id="UP001476798">
    <property type="component" value="Unassembled WGS sequence"/>
</dbReference>
<reference evidence="1 2" key="1">
    <citation type="submission" date="2021-06" db="EMBL/GenBank/DDBJ databases">
        <authorList>
            <person name="Palmer J.M."/>
        </authorList>
    </citation>
    <scope>NUCLEOTIDE SEQUENCE [LARGE SCALE GENOMIC DNA]</scope>
    <source>
        <strain evidence="1 2">GA_2019</strain>
        <tissue evidence="1">Muscle</tissue>
    </source>
</reference>
<evidence type="ECO:0000313" key="1">
    <source>
        <dbReference type="EMBL" id="MEQ2180485.1"/>
    </source>
</evidence>